<keyword evidence="1" id="KW-0812">Transmembrane</keyword>
<dbReference type="Proteomes" id="UP000000653">
    <property type="component" value="Chromosome"/>
</dbReference>
<evidence type="ECO:0008006" key="4">
    <source>
        <dbReference type="Google" id="ProtNLM"/>
    </source>
</evidence>
<dbReference type="BioCyc" id="PAER208963:G1G74-2827-MONOMER"/>
<gene>
    <name evidence="2" type="ordered locus">PA14_33590</name>
</gene>
<evidence type="ECO:0000313" key="2">
    <source>
        <dbReference type="EMBL" id="ABJ11580.1"/>
    </source>
</evidence>
<keyword evidence="1" id="KW-1133">Transmembrane helix</keyword>
<reference evidence="2 3" key="1">
    <citation type="journal article" date="2006" name="Genome Biol.">
        <title>Genomic analysis reveals that Pseudomonas aeruginosa virulence is combinatorial.</title>
        <authorList>
            <person name="Lee D.G."/>
            <person name="Urbach J.M."/>
            <person name="Wu G."/>
            <person name="Liberati N.T."/>
            <person name="Feinbaum R.L."/>
            <person name="Miyata S."/>
            <person name="Diggins L.T."/>
            <person name="He J."/>
            <person name="Saucier M."/>
            <person name="Deziel E."/>
            <person name="Friedman L."/>
            <person name="Li L."/>
            <person name="Grills G."/>
            <person name="Montgomery K."/>
            <person name="Kucherlapati R."/>
            <person name="Rahme L.G."/>
            <person name="Ausubel F.M."/>
        </authorList>
    </citation>
    <scope>NUCLEOTIDE SEQUENCE [LARGE SCALE GENOMIC DNA]</scope>
    <source>
        <strain evidence="2 3">UCBPP-PA14</strain>
    </source>
</reference>
<feature type="transmembrane region" description="Helical" evidence="1">
    <location>
        <begin position="20"/>
        <end position="40"/>
    </location>
</feature>
<name>A0A0H2ZBH3_PSEAB</name>
<keyword evidence="1" id="KW-0472">Membrane</keyword>
<dbReference type="EMBL" id="CP000438">
    <property type="protein sequence ID" value="ABJ11580.1"/>
    <property type="molecule type" value="Genomic_DNA"/>
</dbReference>
<dbReference type="AlphaFoldDB" id="A0A0H2ZBH3"/>
<organism evidence="2 3">
    <name type="scientific">Pseudomonas aeruginosa (strain UCBPP-PA14)</name>
    <dbReference type="NCBI Taxonomy" id="208963"/>
    <lineage>
        <taxon>Bacteria</taxon>
        <taxon>Pseudomonadati</taxon>
        <taxon>Pseudomonadota</taxon>
        <taxon>Gammaproteobacteria</taxon>
        <taxon>Pseudomonadales</taxon>
        <taxon>Pseudomonadaceae</taxon>
        <taxon>Pseudomonas</taxon>
    </lineage>
</organism>
<dbReference type="KEGG" id="pau:PA14_33590"/>
<accession>A0A0H2ZBH3</accession>
<evidence type="ECO:0000256" key="1">
    <source>
        <dbReference type="SAM" id="Phobius"/>
    </source>
</evidence>
<evidence type="ECO:0000313" key="3">
    <source>
        <dbReference type="Proteomes" id="UP000000653"/>
    </source>
</evidence>
<proteinExistence type="predicted"/>
<dbReference type="HOGENOM" id="CLU_127079_0_0_6"/>
<protein>
    <recommendedName>
        <fullName evidence="4">Thiamine pyrophosphate-binding protein</fullName>
    </recommendedName>
</protein>
<dbReference type="RefSeq" id="WP_003139248.1">
    <property type="nucleotide sequence ID" value="NC_008463.1"/>
</dbReference>
<dbReference type="PIRSF" id="PIRSF029505">
    <property type="entry name" value="UCP029505"/>
    <property type="match status" value="1"/>
</dbReference>
<dbReference type="InterPro" id="IPR016922">
    <property type="entry name" value="UCP029505"/>
</dbReference>
<sequence length="179" mass="19961">MSKAAVTQPVSPLRQFWLRWRFHLNVLLILIPLGFMPRYFADMALFSGSSGLGEREIGEVQVGPWSLKLAEWRIEPPHDEGPAGFMKDFNAALCQACIPQVKATYLRIGKPRSLRAAGVIFFGSPYRMGTSVPIPPRTRPDAELWITMEGWDGSMHQASIPLAEASPATVAWLNKRGKQ</sequence>